<dbReference type="EMBL" id="LKEB01000016">
    <property type="protein sequence ID" value="ROW13958.1"/>
    <property type="molecule type" value="Genomic_DNA"/>
</dbReference>
<dbReference type="InParanoid" id="A0A423XD89"/>
<dbReference type="AlphaFoldDB" id="A0A423XD89"/>
<proteinExistence type="predicted"/>
<evidence type="ECO:0000313" key="2">
    <source>
        <dbReference type="EMBL" id="ROW13958.1"/>
    </source>
</evidence>
<keyword evidence="1" id="KW-0812">Transmembrane</keyword>
<keyword evidence="1" id="KW-0472">Membrane</keyword>
<gene>
    <name evidence="2" type="ORF">VPNG_04050</name>
</gene>
<dbReference type="Proteomes" id="UP000285146">
    <property type="component" value="Unassembled WGS sequence"/>
</dbReference>
<protein>
    <submittedName>
        <fullName evidence="2">Uncharacterized protein</fullName>
    </submittedName>
</protein>
<keyword evidence="1" id="KW-1133">Transmembrane helix</keyword>
<evidence type="ECO:0000256" key="1">
    <source>
        <dbReference type="SAM" id="Phobius"/>
    </source>
</evidence>
<keyword evidence="3" id="KW-1185">Reference proteome</keyword>
<reference evidence="2 3" key="1">
    <citation type="submission" date="2015-09" db="EMBL/GenBank/DDBJ databases">
        <title>Host preference determinants of Valsa canker pathogens revealed by comparative genomics.</title>
        <authorList>
            <person name="Yin Z."/>
            <person name="Huang L."/>
        </authorList>
    </citation>
    <scope>NUCLEOTIDE SEQUENCE [LARGE SCALE GENOMIC DNA]</scope>
    <source>
        <strain evidence="2 3">SXYLt</strain>
    </source>
</reference>
<comment type="caution">
    <text evidence="2">The sequence shown here is derived from an EMBL/GenBank/DDBJ whole genome shotgun (WGS) entry which is preliminary data.</text>
</comment>
<accession>A0A423XD89</accession>
<organism evidence="2 3">
    <name type="scientific">Cytospora leucostoma</name>
    <dbReference type="NCBI Taxonomy" id="1230097"/>
    <lineage>
        <taxon>Eukaryota</taxon>
        <taxon>Fungi</taxon>
        <taxon>Dikarya</taxon>
        <taxon>Ascomycota</taxon>
        <taxon>Pezizomycotina</taxon>
        <taxon>Sordariomycetes</taxon>
        <taxon>Sordariomycetidae</taxon>
        <taxon>Diaporthales</taxon>
        <taxon>Cytosporaceae</taxon>
        <taxon>Cytospora</taxon>
    </lineage>
</organism>
<sequence length="79" mass="8091">MPVLAIASELALPPTSTGAAQQLSAATASPDESNILKIVFSALATLATLLSVAVAYQQLVVARRNSPANSQPVELEDTS</sequence>
<evidence type="ECO:0000313" key="3">
    <source>
        <dbReference type="Proteomes" id="UP000285146"/>
    </source>
</evidence>
<feature type="transmembrane region" description="Helical" evidence="1">
    <location>
        <begin position="35"/>
        <end position="56"/>
    </location>
</feature>
<name>A0A423XD89_9PEZI</name>